<dbReference type="Pfam" id="PF12351">
    <property type="entry name" value="Fig1"/>
    <property type="match status" value="1"/>
</dbReference>
<evidence type="ECO:0000313" key="2">
    <source>
        <dbReference type="EMBL" id="KAF2281399.1"/>
    </source>
</evidence>
<dbReference type="GO" id="GO:0000747">
    <property type="term" value="P:conjugation with cellular fusion"/>
    <property type="evidence" value="ECO:0007669"/>
    <property type="project" value="TreeGrafter"/>
</dbReference>
<dbReference type="Proteomes" id="UP000800097">
    <property type="component" value="Unassembled WGS sequence"/>
</dbReference>
<feature type="transmembrane region" description="Helical" evidence="1">
    <location>
        <begin position="21"/>
        <end position="47"/>
    </location>
</feature>
<protein>
    <recommendedName>
        <fullName evidence="4">Membrane fusion mating protein FIG1</fullName>
    </recommendedName>
</protein>
<evidence type="ECO:0000256" key="1">
    <source>
        <dbReference type="SAM" id="Phobius"/>
    </source>
</evidence>
<keyword evidence="1" id="KW-0812">Transmembrane</keyword>
<dbReference type="GeneID" id="54555440"/>
<dbReference type="PANTHER" id="PTHR28092:SF1">
    <property type="entry name" value="FACTOR-INDUCED GENE 1 PROTEIN"/>
    <property type="match status" value="1"/>
</dbReference>
<keyword evidence="1" id="KW-0472">Membrane</keyword>
<keyword evidence="1" id="KW-1133">Transmembrane helix</keyword>
<dbReference type="GO" id="GO:0043332">
    <property type="term" value="C:mating projection tip"/>
    <property type="evidence" value="ECO:0007669"/>
    <property type="project" value="TreeGrafter"/>
</dbReference>
<dbReference type="GO" id="GO:0016020">
    <property type="term" value="C:membrane"/>
    <property type="evidence" value="ECO:0007669"/>
    <property type="project" value="InterPro"/>
</dbReference>
<accession>A0A6A6K1Y8</accession>
<name>A0A6A6K1Y8_WESOR</name>
<proteinExistence type="predicted"/>
<feature type="transmembrane region" description="Helical" evidence="1">
    <location>
        <begin position="229"/>
        <end position="257"/>
    </location>
</feature>
<organism evidence="2 3">
    <name type="scientific">Westerdykella ornata</name>
    <dbReference type="NCBI Taxonomy" id="318751"/>
    <lineage>
        <taxon>Eukaryota</taxon>
        <taxon>Fungi</taxon>
        <taxon>Dikarya</taxon>
        <taxon>Ascomycota</taxon>
        <taxon>Pezizomycotina</taxon>
        <taxon>Dothideomycetes</taxon>
        <taxon>Pleosporomycetidae</taxon>
        <taxon>Pleosporales</taxon>
        <taxon>Sporormiaceae</taxon>
        <taxon>Westerdykella</taxon>
    </lineage>
</organism>
<feature type="transmembrane region" description="Helical" evidence="1">
    <location>
        <begin position="140"/>
        <end position="166"/>
    </location>
</feature>
<evidence type="ECO:0008006" key="4">
    <source>
        <dbReference type="Google" id="ProtNLM"/>
    </source>
</evidence>
<dbReference type="PANTHER" id="PTHR28092">
    <property type="entry name" value="FACTOR-INDUCED GENE 1 PROTEIN"/>
    <property type="match status" value="1"/>
</dbReference>
<keyword evidence="3" id="KW-1185">Reference proteome</keyword>
<gene>
    <name evidence="2" type="ORF">EI97DRAFT_491324</name>
</gene>
<dbReference type="EMBL" id="ML986484">
    <property type="protein sequence ID" value="KAF2281399.1"/>
    <property type="molecule type" value="Genomic_DNA"/>
</dbReference>
<evidence type="ECO:0000313" key="3">
    <source>
        <dbReference type="Proteomes" id="UP000800097"/>
    </source>
</evidence>
<dbReference type="AlphaFoldDB" id="A0A6A6K1Y8"/>
<reference evidence="2" key="1">
    <citation type="journal article" date="2020" name="Stud. Mycol.">
        <title>101 Dothideomycetes genomes: a test case for predicting lifestyles and emergence of pathogens.</title>
        <authorList>
            <person name="Haridas S."/>
            <person name="Albert R."/>
            <person name="Binder M."/>
            <person name="Bloem J."/>
            <person name="Labutti K."/>
            <person name="Salamov A."/>
            <person name="Andreopoulos B."/>
            <person name="Baker S."/>
            <person name="Barry K."/>
            <person name="Bills G."/>
            <person name="Bluhm B."/>
            <person name="Cannon C."/>
            <person name="Castanera R."/>
            <person name="Culley D."/>
            <person name="Daum C."/>
            <person name="Ezra D."/>
            <person name="Gonzalez J."/>
            <person name="Henrissat B."/>
            <person name="Kuo A."/>
            <person name="Liang C."/>
            <person name="Lipzen A."/>
            <person name="Lutzoni F."/>
            <person name="Magnuson J."/>
            <person name="Mondo S."/>
            <person name="Nolan M."/>
            <person name="Ohm R."/>
            <person name="Pangilinan J."/>
            <person name="Park H.-J."/>
            <person name="Ramirez L."/>
            <person name="Alfaro M."/>
            <person name="Sun H."/>
            <person name="Tritt A."/>
            <person name="Yoshinaga Y."/>
            <person name="Zwiers L.-H."/>
            <person name="Turgeon B."/>
            <person name="Goodwin S."/>
            <person name="Spatafora J."/>
            <person name="Crous P."/>
            <person name="Grigoriev I."/>
        </authorList>
    </citation>
    <scope>NUCLEOTIDE SEQUENCE</scope>
    <source>
        <strain evidence="2">CBS 379.55</strain>
    </source>
</reference>
<dbReference type="RefSeq" id="XP_033658936.1">
    <property type="nucleotide sequence ID" value="XM_033802265.1"/>
</dbReference>
<sequence>MTYWLRKLAQSRGIRSIGFHHLIMAVIASAVAMTAVLLAGAGATSIAQRIYLIEVSYVDPKAQPDGPKGPTEAWENITQPVFNVVKDSQLVTRLGYFGLCASQKEGPWICAGSAARLVYSGRFVDPLGLFHMAEKVKDDVIFPGFLIGSAGLGVLVFWLFATFPGWHEEKDTATGSEVLVKPFPSRTVMVACVAFTGLGSLFSFTAALWQHTASATAATLLETSTAGMARAGVGASGVALAWLIFGLWLVAAIASLVMHLSIAILDRLVEDD</sequence>
<dbReference type="OrthoDB" id="3550957at2759"/>
<feature type="transmembrane region" description="Helical" evidence="1">
    <location>
        <begin position="187"/>
        <end position="209"/>
    </location>
</feature>
<dbReference type="InterPro" id="IPR033481">
    <property type="entry name" value="Dni1/Fig1"/>
</dbReference>